<sequence length="139" mass="15994">MLHQLAQGRPFTPRRYFSVDRVFRNDHLAEFHDQIEGVVCDRGLTLVDLKGVLTDFFERLGMRNIRFKPTYTKPSMGIYSYHGGSKKWVEVGNSGMFRPEMLLPMGLPEDVTCIAWALSLERPAMILYGIDNIQDIFGH</sequence>
<evidence type="ECO:0000256" key="4">
    <source>
        <dbReference type="ARBA" id="ARBA00022840"/>
    </source>
</evidence>
<keyword evidence="3" id="KW-0547">Nucleotide-binding</keyword>
<evidence type="ECO:0000256" key="5">
    <source>
        <dbReference type="ARBA" id="ARBA00022917"/>
    </source>
</evidence>
<dbReference type="SUPFAM" id="SSF55681">
    <property type="entry name" value="Class II aaRS and biotin synthetases"/>
    <property type="match status" value="1"/>
</dbReference>
<evidence type="ECO:0000259" key="7">
    <source>
        <dbReference type="PROSITE" id="PS50862"/>
    </source>
</evidence>
<dbReference type="GO" id="GO:0004826">
    <property type="term" value="F:phenylalanine-tRNA ligase activity"/>
    <property type="evidence" value="ECO:0007669"/>
    <property type="project" value="UniProtKB-EC"/>
</dbReference>
<feature type="domain" description="Aminoacyl-transfer RNA synthetases class-II family profile" evidence="7">
    <location>
        <begin position="13"/>
        <end position="139"/>
    </location>
</feature>
<evidence type="ECO:0000256" key="3">
    <source>
        <dbReference type="ARBA" id="ARBA00022741"/>
    </source>
</evidence>
<dbReference type="PROSITE" id="PS50862">
    <property type="entry name" value="AA_TRNA_LIGASE_II"/>
    <property type="match status" value="1"/>
</dbReference>
<organism evidence="8 9">
    <name type="scientific">Papaver nudicaule</name>
    <name type="common">Iceland poppy</name>
    <dbReference type="NCBI Taxonomy" id="74823"/>
    <lineage>
        <taxon>Eukaryota</taxon>
        <taxon>Viridiplantae</taxon>
        <taxon>Streptophyta</taxon>
        <taxon>Embryophyta</taxon>
        <taxon>Tracheophyta</taxon>
        <taxon>Spermatophyta</taxon>
        <taxon>Magnoliopsida</taxon>
        <taxon>Ranunculales</taxon>
        <taxon>Papaveraceae</taxon>
        <taxon>Papaveroideae</taxon>
        <taxon>Papaver</taxon>
    </lineage>
</organism>
<reference evidence="8" key="1">
    <citation type="submission" date="2022-03" db="EMBL/GenBank/DDBJ databases">
        <title>A functionally conserved STORR gene fusion in Papaver species that diverged 16.8 million years ago.</title>
        <authorList>
            <person name="Catania T."/>
        </authorList>
    </citation>
    <scope>NUCLEOTIDE SEQUENCE</scope>
    <source>
        <strain evidence="8">S-191538</strain>
    </source>
</reference>
<dbReference type="PANTHER" id="PTHR11538">
    <property type="entry name" value="PHENYLALANYL-TRNA SYNTHETASE"/>
    <property type="match status" value="1"/>
</dbReference>
<comment type="caution">
    <text evidence="8">The sequence shown here is derived from an EMBL/GenBank/DDBJ whole genome shotgun (WGS) entry which is preliminary data.</text>
</comment>
<keyword evidence="2" id="KW-0436">Ligase</keyword>
<evidence type="ECO:0000256" key="2">
    <source>
        <dbReference type="ARBA" id="ARBA00022598"/>
    </source>
</evidence>
<accession>A0AA41RX51</accession>
<dbReference type="GO" id="GO:0005524">
    <property type="term" value="F:ATP binding"/>
    <property type="evidence" value="ECO:0007669"/>
    <property type="project" value="UniProtKB-KW"/>
</dbReference>
<evidence type="ECO:0000313" key="8">
    <source>
        <dbReference type="EMBL" id="MCL7025121.1"/>
    </source>
</evidence>
<evidence type="ECO:0000313" key="9">
    <source>
        <dbReference type="Proteomes" id="UP001177140"/>
    </source>
</evidence>
<dbReference type="EC" id="6.1.1.20" evidence="1"/>
<dbReference type="GO" id="GO:0000049">
    <property type="term" value="F:tRNA binding"/>
    <property type="evidence" value="ECO:0007669"/>
    <property type="project" value="InterPro"/>
</dbReference>
<dbReference type="InterPro" id="IPR002319">
    <property type="entry name" value="Phenylalanyl-tRNA_Synthase"/>
</dbReference>
<dbReference type="GO" id="GO:0009328">
    <property type="term" value="C:phenylalanine-tRNA ligase complex"/>
    <property type="evidence" value="ECO:0007669"/>
    <property type="project" value="TreeGrafter"/>
</dbReference>
<dbReference type="Proteomes" id="UP001177140">
    <property type="component" value="Unassembled WGS sequence"/>
</dbReference>
<keyword evidence="5" id="KW-0648">Protein biosynthesis</keyword>
<dbReference type="Pfam" id="PF01409">
    <property type="entry name" value="tRNA-synt_2d"/>
    <property type="match status" value="1"/>
</dbReference>
<gene>
    <name evidence="8" type="ORF">MKW94_008368</name>
</gene>
<protein>
    <recommendedName>
        <fullName evidence="1">phenylalanine--tRNA ligase</fullName>
        <ecNumber evidence="1">6.1.1.20</ecNumber>
    </recommendedName>
</protein>
<dbReference type="InterPro" id="IPR006195">
    <property type="entry name" value="aa-tRNA-synth_II"/>
</dbReference>
<keyword evidence="6" id="KW-0030">Aminoacyl-tRNA synthetase</keyword>
<dbReference type="EMBL" id="JAJJMA010041791">
    <property type="protein sequence ID" value="MCL7025121.1"/>
    <property type="molecule type" value="Genomic_DNA"/>
</dbReference>
<evidence type="ECO:0000256" key="1">
    <source>
        <dbReference type="ARBA" id="ARBA00012814"/>
    </source>
</evidence>
<dbReference type="GO" id="GO:0006432">
    <property type="term" value="P:phenylalanyl-tRNA aminoacylation"/>
    <property type="evidence" value="ECO:0007669"/>
    <property type="project" value="TreeGrafter"/>
</dbReference>
<name>A0AA41RX51_PAPNU</name>
<dbReference type="AlphaFoldDB" id="A0AA41RX51"/>
<dbReference type="Gene3D" id="3.30.930.10">
    <property type="entry name" value="Bira Bifunctional Protein, Domain 2"/>
    <property type="match status" value="1"/>
</dbReference>
<keyword evidence="9" id="KW-1185">Reference proteome</keyword>
<dbReference type="InterPro" id="IPR045864">
    <property type="entry name" value="aa-tRNA-synth_II/BPL/LPL"/>
</dbReference>
<keyword evidence="4" id="KW-0067">ATP-binding</keyword>
<proteinExistence type="predicted"/>
<dbReference type="PANTHER" id="PTHR11538:SF40">
    <property type="entry name" value="PHENYLALANINE--TRNA LIGASE ALPHA SUBUNIT"/>
    <property type="match status" value="1"/>
</dbReference>
<dbReference type="GO" id="GO:0005829">
    <property type="term" value="C:cytosol"/>
    <property type="evidence" value="ECO:0007669"/>
    <property type="project" value="TreeGrafter"/>
</dbReference>
<evidence type="ECO:0000256" key="6">
    <source>
        <dbReference type="ARBA" id="ARBA00023146"/>
    </source>
</evidence>